<feature type="transmembrane region" description="Helical" evidence="2">
    <location>
        <begin position="126"/>
        <end position="148"/>
    </location>
</feature>
<evidence type="ECO:0000256" key="1">
    <source>
        <dbReference type="SAM" id="MobiDB-lite"/>
    </source>
</evidence>
<dbReference type="Proteomes" id="UP000274131">
    <property type="component" value="Unassembled WGS sequence"/>
</dbReference>
<protein>
    <submittedName>
        <fullName evidence="5">MARVEL domain-containing protein</fullName>
    </submittedName>
</protein>
<evidence type="ECO:0000313" key="5">
    <source>
        <dbReference type="WBParaSite" id="EVEC_0000632701-mRNA-1"/>
    </source>
</evidence>
<organism evidence="5">
    <name type="scientific">Enterobius vermicularis</name>
    <name type="common">Human pinworm</name>
    <dbReference type="NCBI Taxonomy" id="51028"/>
    <lineage>
        <taxon>Eukaryota</taxon>
        <taxon>Metazoa</taxon>
        <taxon>Ecdysozoa</taxon>
        <taxon>Nematoda</taxon>
        <taxon>Chromadorea</taxon>
        <taxon>Rhabditida</taxon>
        <taxon>Spirurina</taxon>
        <taxon>Oxyuridomorpha</taxon>
        <taxon>Oxyuroidea</taxon>
        <taxon>Oxyuridae</taxon>
        <taxon>Enterobius</taxon>
    </lineage>
</organism>
<feature type="region of interest" description="Disordered" evidence="1">
    <location>
        <begin position="239"/>
        <end position="292"/>
    </location>
</feature>
<keyword evidence="4" id="KW-1185">Reference proteome</keyword>
<dbReference type="EMBL" id="UXUI01008319">
    <property type="protein sequence ID" value="VDD91187.1"/>
    <property type="molecule type" value="Genomic_DNA"/>
</dbReference>
<accession>A0A0N4V7Q5</accession>
<dbReference type="AlphaFoldDB" id="A0A0N4V7Q5"/>
<keyword evidence="2" id="KW-0812">Transmembrane</keyword>
<feature type="compositionally biased region" description="Polar residues" evidence="1">
    <location>
        <begin position="246"/>
        <end position="292"/>
    </location>
</feature>
<evidence type="ECO:0000313" key="4">
    <source>
        <dbReference type="Proteomes" id="UP000274131"/>
    </source>
</evidence>
<sequence>MTAFFKWLLRRRDQCSVTYSRFGLPGDAVDDRPPPTRIYVEPFDENHPNFLFYKACHSTKAAVACAGFGMSIVILCFLSLFFKFDWYSHTSGIDTLTLLILFFFLFFGVIIHYDVIVGVKRQSAHFLLPFIVVYAMTIGAELTLFMYLLSHIQFINDYTFGERTHNPVIFLMSVVSVVIFVQANMLLAVLKCRLYLTKKAIHAIALKVAEKSKSKYPGVQIVIARSSRSNDLEISVPEMEPVSGESLHTNSSAPGDNANANSSLPQQYPNSHGSSAYNANGPNNTVDKNGLV</sequence>
<dbReference type="OrthoDB" id="5799527at2759"/>
<keyword evidence="2" id="KW-1133">Transmembrane helix</keyword>
<feature type="transmembrane region" description="Helical" evidence="2">
    <location>
        <begin position="61"/>
        <end position="84"/>
    </location>
</feature>
<evidence type="ECO:0000256" key="2">
    <source>
        <dbReference type="SAM" id="Phobius"/>
    </source>
</evidence>
<feature type="transmembrane region" description="Helical" evidence="2">
    <location>
        <begin position="168"/>
        <end position="190"/>
    </location>
</feature>
<reference evidence="5" key="1">
    <citation type="submission" date="2017-02" db="UniProtKB">
        <authorList>
            <consortium name="WormBaseParasite"/>
        </authorList>
    </citation>
    <scope>IDENTIFICATION</scope>
</reference>
<feature type="transmembrane region" description="Helical" evidence="2">
    <location>
        <begin position="96"/>
        <end position="119"/>
    </location>
</feature>
<dbReference type="WBParaSite" id="EVEC_0000632701-mRNA-1">
    <property type="protein sequence ID" value="EVEC_0000632701-mRNA-1"/>
    <property type="gene ID" value="EVEC_0000632701"/>
</dbReference>
<name>A0A0N4V7Q5_ENTVE</name>
<proteinExistence type="predicted"/>
<reference evidence="3 4" key="2">
    <citation type="submission" date="2018-10" db="EMBL/GenBank/DDBJ databases">
        <authorList>
            <consortium name="Pathogen Informatics"/>
        </authorList>
    </citation>
    <scope>NUCLEOTIDE SEQUENCE [LARGE SCALE GENOMIC DNA]</scope>
</reference>
<gene>
    <name evidence="3" type="ORF">EVEC_LOCUS5938</name>
</gene>
<evidence type="ECO:0000313" key="3">
    <source>
        <dbReference type="EMBL" id="VDD91187.1"/>
    </source>
</evidence>
<keyword evidence="2" id="KW-0472">Membrane</keyword>